<reference evidence="1 2" key="1">
    <citation type="journal article" date="2013" name="Proc. Natl. Acad. Sci. U.S.A.">
        <title>Fine-scale variation in meiotic recombination in Mimulus inferred from population shotgun sequencing.</title>
        <authorList>
            <person name="Hellsten U."/>
            <person name="Wright K.M."/>
            <person name="Jenkins J."/>
            <person name="Shu S."/>
            <person name="Yuan Y."/>
            <person name="Wessler S.R."/>
            <person name="Schmutz J."/>
            <person name="Willis J.H."/>
            <person name="Rokhsar D.S."/>
        </authorList>
    </citation>
    <scope>NUCLEOTIDE SEQUENCE [LARGE SCALE GENOMIC DNA]</scope>
    <source>
        <strain evidence="2">cv. DUN x IM62</strain>
    </source>
</reference>
<dbReference type="EMBL" id="KI630643">
    <property type="protein sequence ID" value="EYU34914.1"/>
    <property type="molecule type" value="Genomic_DNA"/>
</dbReference>
<dbReference type="PANTHER" id="PTHR35121">
    <property type="entry name" value="HOMEODOMAIN PROTEIN 8, PUTATIVE-RELATED"/>
    <property type="match status" value="1"/>
</dbReference>
<dbReference type="Proteomes" id="UP000030748">
    <property type="component" value="Unassembled WGS sequence"/>
</dbReference>
<organism evidence="1 2">
    <name type="scientific">Erythranthe guttata</name>
    <name type="common">Yellow monkey flower</name>
    <name type="synonym">Mimulus guttatus</name>
    <dbReference type="NCBI Taxonomy" id="4155"/>
    <lineage>
        <taxon>Eukaryota</taxon>
        <taxon>Viridiplantae</taxon>
        <taxon>Streptophyta</taxon>
        <taxon>Embryophyta</taxon>
        <taxon>Tracheophyta</taxon>
        <taxon>Spermatophyta</taxon>
        <taxon>Magnoliopsida</taxon>
        <taxon>eudicotyledons</taxon>
        <taxon>Gunneridae</taxon>
        <taxon>Pentapetalae</taxon>
        <taxon>asterids</taxon>
        <taxon>lamiids</taxon>
        <taxon>Lamiales</taxon>
        <taxon>Phrymaceae</taxon>
        <taxon>Erythranthe</taxon>
    </lineage>
</organism>
<dbReference type="PANTHER" id="PTHR35121:SF4">
    <property type="entry name" value="SWIM-TYPE DOMAIN-CONTAINING PROTEIN"/>
    <property type="match status" value="1"/>
</dbReference>
<name>A0A022R4I2_ERYGU</name>
<evidence type="ECO:0000313" key="2">
    <source>
        <dbReference type="Proteomes" id="UP000030748"/>
    </source>
</evidence>
<evidence type="ECO:0000313" key="1">
    <source>
        <dbReference type="EMBL" id="EYU34914.1"/>
    </source>
</evidence>
<gene>
    <name evidence="1" type="ORF">MIMGU_mgv1a019711mg</name>
</gene>
<protein>
    <submittedName>
        <fullName evidence="1">Uncharacterized protein</fullName>
    </submittedName>
</protein>
<dbReference type="AlphaFoldDB" id="A0A022R4I2"/>
<accession>A0A022R4I2</accession>
<sequence length="98" mass="11060">MLQCVLDGILSMCDLDMERRPYHRNCKCALHKSKAKCSLVNPLQRSISFPKREFRKSYSCSLSSSLSSKIHDSSTRSRDCTNEVKVDSSTNSAVEKVV</sequence>
<dbReference type="PhylomeDB" id="A0A022R4I2"/>
<proteinExistence type="predicted"/>
<keyword evidence="2" id="KW-1185">Reference proteome</keyword>